<name>A0ABM5QCC1_9BACT</name>
<sequence length="72" mass="8149">MVIEESKNITAENSTAYILGWLKKLKSDKKFIVMASGLAQKAVDYILDHQDSSFKPVLKIKKPQIVYTSISF</sequence>
<organism evidence="1 2">
    <name type="scientific">Draconibacterium orientale</name>
    <dbReference type="NCBI Taxonomy" id="1168034"/>
    <lineage>
        <taxon>Bacteria</taxon>
        <taxon>Pseudomonadati</taxon>
        <taxon>Bacteroidota</taxon>
        <taxon>Bacteroidia</taxon>
        <taxon>Marinilabiliales</taxon>
        <taxon>Prolixibacteraceae</taxon>
        <taxon>Draconibacterium</taxon>
    </lineage>
</organism>
<evidence type="ECO:0000313" key="1">
    <source>
        <dbReference type="EMBL" id="AHW61530.1"/>
    </source>
</evidence>
<evidence type="ECO:0008006" key="3">
    <source>
        <dbReference type="Google" id="ProtNLM"/>
    </source>
</evidence>
<proteinExistence type="predicted"/>
<dbReference type="EMBL" id="CP007451">
    <property type="protein sequence ID" value="AHW61530.1"/>
    <property type="molecule type" value="Genomic_DNA"/>
</dbReference>
<accession>A0ABM5QCC1</accession>
<evidence type="ECO:0000313" key="2">
    <source>
        <dbReference type="Proteomes" id="UP000023772"/>
    </source>
</evidence>
<gene>
    <name evidence="1" type="ORF">FH5T_03360</name>
</gene>
<keyword evidence="2" id="KW-1185">Reference proteome</keyword>
<dbReference type="Proteomes" id="UP000023772">
    <property type="component" value="Chromosome"/>
</dbReference>
<protein>
    <recommendedName>
        <fullName evidence="3">Polyvalent protein metallopeptidase domain-containing protein</fullName>
    </recommendedName>
</protein>
<reference evidence="1 2" key="1">
    <citation type="submission" date="2014-03" db="EMBL/GenBank/DDBJ databases">
        <title>Complete genome sequence of a deeply braunched marine Bacteroidia bacterium Draconibacterium orientale type strain FH5T.</title>
        <authorList>
            <person name="Li X."/>
            <person name="Wang X."/>
            <person name="Xie Z."/>
            <person name="Du Z."/>
            <person name="Chen G."/>
        </authorList>
    </citation>
    <scope>NUCLEOTIDE SEQUENCE [LARGE SCALE GENOMIC DNA]</scope>
    <source>
        <strain evidence="1 2">FH5</strain>
    </source>
</reference>